<feature type="region of interest" description="Disordered" evidence="1">
    <location>
        <begin position="273"/>
        <end position="293"/>
    </location>
</feature>
<protein>
    <submittedName>
        <fullName evidence="2">Uncharacterized protein</fullName>
    </submittedName>
</protein>
<dbReference type="SMART" id="SM00458">
    <property type="entry name" value="RICIN"/>
    <property type="match status" value="1"/>
</dbReference>
<name>A0A1B1MAQ0_STRLN</name>
<organism evidence="2 3">
    <name type="scientific">Streptomyces lincolnensis</name>
    <dbReference type="NCBI Taxonomy" id="1915"/>
    <lineage>
        <taxon>Bacteria</taxon>
        <taxon>Bacillati</taxon>
        <taxon>Actinomycetota</taxon>
        <taxon>Actinomycetes</taxon>
        <taxon>Kitasatosporales</taxon>
        <taxon>Streptomycetaceae</taxon>
        <taxon>Streptomyces</taxon>
    </lineage>
</organism>
<dbReference type="KEGG" id="sls:SLINC_3482"/>
<dbReference type="Pfam" id="PF00652">
    <property type="entry name" value="Ricin_B_lectin"/>
    <property type="match status" value="1"/>
</dbReference>
<evidence type="ECO:0000313" key="3">
    <source>
        <dbReference type="Proteomes" id="UP000092598"/>
    </source>
</evidence>
<dbReference type="EMBL" id="CP016438">
    <property type="protein sequence ID" value="ANS65706.1"/>
    <property type="molecule type" value="Genomic_DNA"/>
</dbReference>
<gene>
    <name evidence="2" type="ORF">SLINC_3482</name>
</gene>
<feature type="compositionally biased region" description="Pro residues" evidence="1">
    <location>
        <begin position="338"/>
        <end position="360"/>
    </location>
</feature>
<feature type="region of interest" description="Disordered" evidence="1">
    <location>
        <begin position="1"/>
        <end position="24"/>
    </location>
</feature>
<evidence type="ECO:0000256" key="1">
    <source>
        <dbReference type="SAM" id="MobiDB-lite"/>
    </source>
</evidence>
<dbReference type="AlphaFoldDB" id="A0A1B1MAQ0"/>
<reference evidence="2 3" key="1">
    <citation type="submission" date="2016-07" db="EMBL/GenBank/DDBJ databases">
        <title>Enhancement of antibiotic productionsby engineered nitrateutilization in actinobacteria.</title>
        <authorList>
            <person name="Meng S.C."/>
        </authorList>
    </citation>
    <scope>NUCLEOTIDE SEQUENCE [LARGE SCALE GENOMIC DNA]</scope>
    <source>
        <strain evidence="2 3">NRRL 2936</strain>
    </source>
</reference>
<proteinExistence type="predicted"/>
<dbReference type="RefSeq" id="WP_067433924.1">
    <property type="nucleotide sequence ID" value="NZ_CP016438.1"/>
</dbReference>
<dbReference type="PATRIC" id="fig|1915.4.peg.3821"/>
<evidence type="ECO:0000313" key="2">
    <source>
        <dbReference type="EMBL" id="ANS65706.1"/>
    </source>
</evidence>
<dbReference type="SUPFAM" id="SSF50370">
    <property type="entry name" value="Ricin B-like lectins"/>
    <property type="match status" value="1"/>
</dbReference>
<dbReference type="STRING" id="1915.SLINC_3482"/>
<accession>A0A1B1MAQ0</accession>
<dbReference type="Gene3D" id="2.80.10.50">
    <property type="match status" value="1"/>
</dbReference>
<dbReference type="Proteomes" id="UP000092598">
    <property type="component" value="Chromosome"/>
</dbReference>
<dbReference type="InterPro" id="IPR000772">
    <property type="entry name" value="Ricin_B_lectin"/>
</dbReference>
<feature type="compositionally biased region" description="Low complexity" evidence="1">
    <location>
        <begin position="361"/>
        <end position="370"/>
    </location>
</feature>
<feature type="region of interest" description="Disordered" evidence="1">
    <location>
        <begin position="320"/>
        <end position="387"/>
    </location>
</feature>
<dbReference type="InterPro" id="IPR035992">
    <property type="entry name" value="Ricin_B-like_lectins"/>
</dbReference>
<sequence length="519" mass="54073">MARADGTDEVGGSAYGRTDGRGHADASDARLTDLLRADSATAYQALQELRARHHPSVLAYARLCATGETPARQLAAQAFTLAARETARGIDLGVPWRHRLLLLTAREAAAWAADERSAGLDPTLLLVLHSTGADGPLPPLLAPFQSLPARAQGLIWYGVVEGEPLDRTAVFAGLSPADVAHGTDRALAALSQACLRSRLAASTDPHCGDFRRLISESVRPDSPRESADLRSHMAHCVHCTTAYEELSALRDAPRAALVEGLLPWAGAAYGSRLHGGPKIGTGARTTPRLPHRPPRRLLLTSAALGVALAPLLAFLLTQRDSPPSQESAGATPSAVSTPPGPPPVTVTVSPPPAVSSPPPTRSASPSPSKAPSKRPSKPPAAAPTPPGTAYAQIVNVASGRCLDISGADLEKGTDVITAPCSSSPTQRWRVDSARGALQSYADPDFCLDSRGATDDGVGIWECASLEGRNAQNLRFAVDTVGVIRPAVAPDFAVAPTGGTSVSLVRESGRADQRWRAGVS</sequence>
<dbReference type="PROSITE" id="PS50231">
    <property type="entry name" value="RICIN_B_LECTIN"/>
    <property type="match status" value="1"/>
</dbReference>
<dbReference type="OrthoDB" id="7933390at2"/>
<feature type="compositionally biased region" description="Pro residues" evidence="1">
    <location>
        <begin position="377"/>
        <end position="386"/>
    </location>
</feature>
<keyword evidence="3" id="KW-1185">Reference proteome</keyword>